<keyword evidence="6 8" id="KW-1133">Transmembrane helix</keyword>
<evidence type="ECO:0000256" key="1">
    <source>
        <dbReference type="ARBA" id="ARBA00004651"/>
    </source>
</evidence>
<protein>
    <recommendedName>
        <fullName evidence="8">Probable membrane transporter protein</fullName>
    </recommendedName>
</protein>
<evidence type="ECO:0000256" key="8">
    <source>
        <dbReference type="RuleBase" id="RU363041"/>
    </source>
</evidence>
<keyword evidence="5 8" id="KW-0812">Transmembrane</keyword>
<proteinExistence type="inferred from homology"/>
<dbReference type="EMBL" id="MCGH01000003">
    <property type="protein sequence ID" value="ODM04567.1"/>
    <property type="molecule type" value="Genomic_DNA"/>
</dbReference>
<dbReference type="GO" id="GO:0005886">
    <property type="term" value="C:plasma membrane"/>
    <property type="evidence" value="ECO:0007669"/>
    <property type="project" value="UniProtKB-SubCell"/>
</dbReference>
<evidence type="ECO:0000256" key="4">
    <source>
        <dbReference type="ARBA" id="ARBA00022475"/>
    </source>
</evidence>
<reference evidence="9 10" key="1">
    <citation type="submission" date="2016-07" db="EMBL/GenBank/DDBJ databases">
        <title>Characterization of isolates of Eisenbergiella tayi derived from blood cultures, using whole genome sequencing.</title>
        <authorList>
            <person name="Burdz T."/>
            <person name="Wiebe D."/>
            <person name="Huynh C."/>
            <person name="Bernard K."/>
        </authorList>
    </citation>
    <scope>NUCLEOTIDE SEQUENCE [LARGE SCALE GENOMIC DNA]</scope>
    <source>
        <strain evidence="9 10">NML 110608</strain>
    </source>
</reference>
<feature type="transmembrane region" description="Helical" evidence="8">
    <location>
        <begin position="75"/>
        <end position="93"/>
    </location>
</feature>
<dbReference type="PANTHER" id="PTHR30269">
    <property type="entry name" value="TRANSMEMBRANE PROTEIN YFCA"/>
    <property type="match status" value="1"/>
</dbReference>
<dbReference type="Proteomes" id="UP000094067">
    <property type="component" value="Unassembled WGS sequence"/>
</dbReference>
<evidence type="ECO:0000313" key="9">
    <source>
        <dbReference type="EMBL" id="ODM04567.1"/>
    </source>
</evidence>
<evidence type="ECO:0000256" key="7">
    <source>
        <dbReference type="ARBA" id="ARBA00023136"/>
    </source>
</evidence>
<feature type="transmembrane region" description="Helical" evidence="8">
    <location>
        <begin position="43"/>
        <end position="63"/>
    </location>
</feature>
<name>A0A1E3A7U6_9FIRM</name>
<feature type="transmembrane region" description="Helical" evidence="8">
    <location>
        <begin position="99"/>
        <end position="117"/>
    </location>
</feature>
<gene>
    <name evidence="9" type="ORF">BEI61_05375</name>
</gene>
<evidence type="ECO:0000256" key="3">
    <source>
        <dbReference type="ARBA" id="ARBA00022448"/>
    </source>
</evidence>
<comment type="subcellular location">
    <subcellularLocation>
        <location evidence="1 8">Cell membrane</location>
        <topology evidence="1 8">Multi-pass membrane protein</topology>
    </subcellularLocation>
</comment>
<dbReference type="AlphaFoldDB" id="A0A1E3A7U6"/>
<dbReference type="Pfam" id="PF01925">
    <property type="entry name" value="TauE"/>
    <property type="match status" value="1"/>
</dbReference>
<sequence>MYSEAPLFLYTFLVCIGGGFIQSTTGFGFGIFVMVFFPLYLPVLQASGLSGLILIFLLSTLVWRYRKYIQWKQAVFPAIVYLIVSTTTIHMASSINLSGINFWLGIFLLLIAIYMAFMNQKIKVKANCGVAAVCASLSGIVDGLFSIGGPPMTVYFLALLGNEKLKYLGTIQFFFLITNLMNSFNRITSGILKPFTLLLVFPGIVGQFIGIRLGNKIVDRIDSRHFQIFVYVFLAASGILTCISSFF</sequence>
<feature type="transmembrane region" description="Helical" evidence="8">
    <location>
        <begin position="7"/>
        <end position="37"/>
    </location>
</feature>
<feature type="transmembrane region" description="Helical" evidence="8">
    <location>
        <begin position="196"/>
        <end position="214"/>
    </location>
</feature>
<evidence type="ECO:0000256" key="5">
    <source>
        <dbReference type="ARBA" id="ARBA00022692"/>
    </source>
</evidence>
<dbReference type="RefSeq" id="WP_167578506.1">
    <property type="nucleotide sequence ID" value="NZ_MCGH01000003.1"/>
</dbReference>
<keyword evidence="3" id="KW-0813">Transport</keyword>
<keyword evidence="7 8" id="KW-0472">Membrane</keyword>
<evidence type="ECO:0000256" key="2">
    <source>
        <dbReference type="ARBA" id="ARBA00009142"/>
    </source>
</evidence>
<evidence type="ECO:0000313" key="10">
    <source>
        <dbReference type="Proteomes" id="UP000094067"/>
    </source>
</evidence>
<feature type="transmembrane region" description="Helical" evidence="8">
    <location>
        <begin position="226"/>
        <end position="246"/>
    </location>
</feature>
<keyword evidence="4 8" id="KW-1003">Cell membrane</keyword>
<organism evidence="9 10">
    <name type="scientific">Eisenbergiella tayi</name>
    <dbReference type="NCBI Taxonomy" id="1432052"/>
    <lineage>
        <taxon>Bacteria</taxon>
        <taxon>Bacillati</taxon>
        <taxon>Bacillota</taxon>
        <taxon>Clostridia</taxon>
        <taxon>Lachnospirales</taxon>
        <taxon>Lachnospiraceae</taxon>
        <taxon>Eisenbergiella</taxon>
    </lineage>
</organism>
<dbReference type="PANTHER" id="PTHR30269:SF37">
    <property type="entry name" value="MEMBRANE TRANSPORTER PROTEIN"/>
    <property type="match status" value="1"/>
</dbReference>
<feature type="transmembrane region" description="Helical" evidence="8">
    <location>
        <begin position="167"/>
        <end position="184"/>
    </location>
</feature>
<comment type="caution">
    <text evidence="9">The sequence shown here is derived from an EMBL/GenBank/DDBJ whole genome shotgun (WGS) entry which is preliminary data.</text>
</comment>
<comment type="similarity">
    <text evidence="2 8">Belongs to the 4-toluene sulfonate uptake permease (TSUP) (TC 2.A.102) family.</text>
</comment>
<feature type="transmembrane region" description="Helical" evidence="8">
    <location>
        <begin position="129"/>
        <end position="147"/>
    </location>
</feature>
<accession>A0A1E3A7U6</accession>
<dbReference type="InterPro" id="IPR002781">
    <property type="entry name" value="TM_pro_TauE-like"/>
</dbReference>
<evidence type="ECO:0000256" key="6">
    <source>
        <dbReference type="ARBA" id="ARBA00022989"/>
    </source>
</evidence>
<dbReference type="InterPro" id="IPR052017">
    <property type="entry name" value="TSUP"/>
</dbReference>